<feature type="transmembrane region" description="Helical" evidence="1">
    <location>
        <begin position="21"/>
        <end position="40"/>
    </location>
</feature>
<gene>
    <name evidence="2" type="ORF">HMPREF1181_03055</name>
</gene>
<proteinExistence type="predicted"/>
<comment type="caution">
    <text evidence="2">The sequence shown here is derived from an EMBL/GenBank/DDBJ whole genome shotgun (WGS) entry which is preliminary data.</text>
</comment>
<keyword evidence="1" id="KW-1133">Transmembrane helix</keyword>
<name>S3Z999_BACSE</name>
<dbReference type="HOGENOM" id="CLU_3132523_0_0_10"/>
<evidence type="ECO:0000313" key="2">
    <source>
        <dbReference type="EMBL" id="EPH17365.1"/>
    </source>
</evidence>
<dbReference type="EMBL" id="ATFP01000051">
    <property type="protein sequence ID" value="EPH17365.1"/>
    <property type="molecule type" value="Genomic_DNA"/>
</dbReference>
<organism evidence="2 3">
    <name type="scientific">Bacteroides stercoris CC31F</name>
    <dbReference type="NCBI Taxonomy" id="1073351"/>
    <lineage>
        <taxon>Bacteria</taxon>
        <taxon>Pseudomonadati</taxon>
        <taxon>Bacteroidota</taxon>
        <taxon>Bacteroidia</taxon>
        <taxon>Bacteroidales</taxon>
        <taxon>Bacteroidaceae</taxon>
        <taxon>Bacteroides</taxon>
    </lineage>
</organism>
<dbReference type="Proteomes" id="UP000014614">
    <property type="component" value="Unassembled WGS sequence"/>
</dbReference>
<reference evidence="2 3" key="1">
    <citation type="submission" date="2013-05" db="EMBL/GenBank/DDBJ databases">
        <title>The Genome Sequence of Bacteroides stercoris CC31F.</title>
        <authorList>
            <consortium name="The Broad Institute Genomics Platform"/>
            <person name="Earl A."/>
            <person name="Ward D."/>
            <person name="Feldgarden M."/>
            <person name="Gevers D."/>
            <person name="Oliphant K."/>
            <person name="Allen-Vercoe E."/>
            <person name="Walker B."/>
            <person name="Young S."/>
            <person name="Zeng Q."/>
            <person name="Gargeya S."/>
            <person name="Fitzgerald M."/>
            <person name="Haas B."/>
            <person name="Abouelleil A."/>
            <person name="Allen A.W."/>
            <person name="Alvarado L."/>
            <person name="Arachchi H.M."/>
            <person name="Berlin A.M."/>
            <person name="Chapman S.B."/>
            <person name="Gainer-Dewar J."/>
            <person name="Goldberg J."/>
            <person name="Griggs A."/>
            <person name="Gujja S."/>
            <person name="Hansen M."/>
            <person name="Howarth C."/>
            <person name="Imamovic A."/>
            <person name="Ireland A."/>
            <person name="Larimer J."/>
            <person name="McCowan C."/>
            <person name="Murphy C."/>
            <person name="Pearson M."/>
            <person name="Poon T.W."/>
            <person name="Priest M."/>
            <person name="Roberts A."/>
            <person name="Saif S."/>
            <person name="Shea T."/>
            <person name="Sisk P."/>
            <person name="Sykes S."/>
            <person name="Wortman J."/>
            <person name="Nusbaum C."/>
            <person name="Birren B."/>
        </authorList>
    </citation>
    <scope>NUCLEOTIDE SEQUENCE [LARGE SCALE GENOMIC DNA]</scope>
    <source>
        <strain evidence="2 3">CC31F</strain>
    </source>
</reference>
<accession>S3Z999</accession>
<keyword evidence="1" id="KW-0472">Membrane</keyword>
<evidence type="ECO:0000313" key="3">
    <source>
        <dbReference type="Proteomes" id="UP000014614"/>
    </source>
</evidence>
<dbReference type="AlphaFoldDB" id="S3Z999"/>
<protein>
    <submittedName>
        <fullName evidence="2">Uncharacterized protein</fullName>
    </submittedName>
</protein>
<sequence length="49" mass="6142">MFMQRKLQKFFSFLDYIKRTIHFIFYCVFTLILYHCVTMGNNHKTFQLQ</sequence>
<keyword evidence="1" id="KW-0812">Transmembrane</keyword>
<evidence type="ECO:0000256" key="1">
    <source>
        <dbReference type="SAM" id="Phobius"/>
    </source>
</evidence>